<keyword evidence="2" id="KW-0812">Transmembrane</keyword>
<dbReference type="InterPro" id="IPR052155">
    <property type="entry name" value="Biofilm_reg_signaling"/>
</dbReference>
<dbReference type="InterPro" id="IPR000700">
    <property type="entry name" value="PAS-assoc_C"/>
</dbReference>
<protein>
    <submittedName>
        <fullName evidence="6">Diguanylate cyclase (GGDEF) domain-containing protein</fullName>
    </submittedName>
</protein>
<dbReference type="NCBIfam" id="TIGR00254">
    <property type="entry name" value="GGDEF"/>
    <property type="match status" value="2"/>
</dbReference>
<evidence type="ECO:0000256" key="2">
    <source>
        <dbReference type="SAM" id="Phobius"/>
    </source>
</evidence>
<dbReference type="RefSeq" id="WP_092559772.1">
    <property type="nucleotide sequence ID" value="NZ_FOYZ01000004.1"/>
</dbReference>
<dbReference type="PANTHER" id="PTHR44757:SF2">
    <property type="entry name" value="BIOFILM ARCHITECTURE MAINTENANCE PROTEIN MBAA"/>
    <property type="match status" value="1"/>
</dbReference>
<dbReference type="OrthoDB" id="9805474at2"/>
<dbReference type="SMART" id="SM00052">
    <property type="entry name" value="EAL"/>
    <property type="match status" value="1"/>
</dbReference>
<dbReference type="Gene3D" id="3.30.70.270">
    <property type="match status" value="2"/>
</dbReference>
<feature type="coiled-coil region" evidence="1">
    <location>
        <begin position="435"/>
        <end position="462"/>
    </location>
</feature>
<dbReference type="SMART" id="SM00267">
    <property type="entry name" value="GGDEF"/>
    <property type="match status" value="2"/>
</dbReference>
<dbReference type="InterPro" id="IPR035965">
    <property type="entry name" value="PAS-like_dom_sf"/>
</dbReference>
<dbReference type="SUPFAM" id="SSF55785">
    <property type="entry name" value="PYP-like sensor domain (PAS domain)"/>
    <property type="match status" value="1"/>
</dbReference>
<dbReference type="Proteomes" id="UP000199659">
    <property type="component" value="Unassembled WGS sequence"/>
</dbReference>
<feature type="domain" description="GGDEF" evidence="5">
    <location>
        <begin position="485"/>
        <end position="619"/>
    </location>
</feature>
<dbReference type="AlphaFoldDB" id="A0A1I6IW84"/>
<dbReference type="CDD" id="cd01949">
    <property type="entry name" value="GGDEF"/>
    <property type="match status" value="2"/>
</dbReference>
<organism evidence="6 7">
    <name type="scientific">Anaeromicropila populeti</name>
    <dbReference type="NCBI Taxonomy" id="37658"/>
    <lineage>
        <taxon>Bacteria</taxon>
        <taxon>Bacillati</taxon>
        <taxon>Bacillota</taxon>
        <taxon>Clostridia</taxon>
        <taxon>Lachnospirales</taxon>
        <taxon>Lachnospiraceae</taxon>
        <taxon>Anaeromicropila</taxon>
    </lineage>
</organism>
<evidence type="ECO:0000313" key="7">
    <source>
        <dbReference type="Proteomes" id="UP000199659"/>
    </source>
</evidence>
<feature type="domain" description="PAC" evidence="3">
    <location>
        <begin position="402"/>
        <end position="454"/>
    </location>
</feature>
<evidence type="ECO:0000259" key="3">
    <source>
        <dbReference type="PROSITE" id="PS50113"/>
    </source>
</evidence>
<evidence type="ECO:0000256" key="1">
    <source>
        <dbReference type="SAM" id="Coils"/>
    </source>
</evidence>
<keyword evidence="2" id="KW-1133">Transmembrane helix</keyword>
<keyword evidence="7" id="KW-1185">Reference proteome</keyword>
<keyword evidence="1" id="KW-0175">Coiled coil</keyword>
<evidence type="ECO:0000259" key="4">
    <source>
        <dbReference type="PROSITE" id="PS50883"/>
    </source>
</evidence>
<dbReference type="Pfam" id="PF00990">
    <property type="entry name" value="GGDEF"/>
    <property type="match status" value="2"/>
</dbReference>
<reference evidence="6 7" key="1">
    <citation type="submission" date="2016-10" db="EMBL/GenBank/DDBJ databases">
        <authorList>
            <person name="de Groot N.N."/>
        </authorList>
    </citation>
    <scope>NUCLEOTIDE SEQUENCE [LARGE SCALE GENOMIC DNA]</scope>
    <source>
        <strain evidence="6 7">743A</strain>
    </source>
</reference>
<dbReference type="SUPFAM" id="SSF55781">
    <property type="entry name" value="GAF domain-like"/>
    <property type="match status" value="1"/>
</dbReference>
<dbReference type="SUPFAM" id="SSF55073">
    <property type="entry name" value="Nucleotide cyclase"/>
    <property type="match status" value="2"/>
</dbReference>
<dbReference type="InterPro" id="IPR000160">
    <property type="entry name" value="GGDEF_dom"/>
</dbReference>
<evidence type="ECO:0000313" key="6">
    <source>
        <dbReference type="EMBL" id="SFR70968.1"/>
    </source>
</evidence>
<evidence type="ECO:0000259" key="5">
    <source>
        <dbReference type="PROSITE" id="PS50887"/>
    </source>
</evidence>
<dbReference type="SUPFAM" id="SSF141868">
    <property type="entry name" value="EAL domain-like"/>
    <property type="match status" value="1"/>
</dbReference>
<dbReference type="InterPro" id="IPR029787">
    <property type="entry name" value="Nucleotide_cyclase"/>
</dbReference>
<dbReference type="Pfam" id="PF00563">
    <property type="entry name" value="EAL"/>
    <property type="match status" value="1"/>
</dbReference>
<gene>
    <name evidence="6" type="ORF">SAMN05661086_01174</name>
</gene>
<accession>A0A1I6IW84</accession>
<feature type="domain" description="EAL" evidence="4">
    <location>
        <begin position="991"/>
        <end position="1243"/>
    </location>
</feature>
<feature type="transmembrane region" description="Helical" evidence="2">
    <location>
        <begin position="12"/>
        <end position="32"/>
    </location>
</feature>
<dbReference type="PANTHER" id="PTHR44757">
    <property type="entry name" value="DIGUANYLATE CYCLASE DGCP"/>
    <property type="match status" value="1"/>
</dbReference>
<dbReference type="InterPro" id="IPR035919">
    <property type="entry name" value="EAL_sf"/>
</dbReference>
<proteinExistence type="predicted"/>
<dbReference type="Gene3D" id="3.20.20.450">
    <property type="entry name" value="EAL domain"/>
    <property type="match status" value="1"/>
</dbReference>
<dbReference type="Gene3D" id="3.30.450.20">
    <property type="entry name" value="PAS domain"/>
    <property type="match status" value="2"/>
</dbReference>
<sequence>MNQKLYLKPKFNITGLVIITSLLVLFTIGASYSQYNNTLVKALEQRAAESLTESTSSAEKSLQKNINSIYDKLHNLVTAYDIDQTNSWNAAAFNQYISSHSNINCLGNLTFISIRTIEIQLNSTTLNPLYKEGIEKILSGNKTLFIPNTTSDILCIGIPVVRNDVIIGVLYSSYNEDNTYNIFQESTFNEKGTAILVRYDNNRLLLCGNKSTNETFPLDAVKCYHDYSLEQMHMDLESSSSGMLHYYINDISHYAFYSPAEYPHFFIINSVPADTLEADTLFFTQLAQNLIHRIIISFFILILFIIIVQIFNTKQTRKNQNYLLLEQERYQTILKHTPCAIWEYKISIDTMIKSDPDLGIHSGLSEISNVKDFFLQNELIFKDDIEKFIDFYNHLKTGPPEITAELRGRDLSGKYVWFELTGTTVYNQDGAPVSVIGQTTNIEQKKLELEELRENAKRDSLTKLYNRTAAIELINKALQEREHHLQHAFLMIDLDNFKTINDTFGHSFGDAVLIEFSSKLQKVFNSDKHILARLGGDEFIAFISNISSLSEIRKIANQISSIFHGIFSDSQNNHNLSGSIGISLYPKDGQDFHTLLEKADIALYYSKNVGKNCYSIYTPELMLSMDYLPKNIDDSMKHHLHTENNTLVDSSIIANTVDILFDAKKLDISINLILVLLGNYYNLDNLCIYELSEDENYLCLTYEWASESSIKLSDHFKQLPVELGEPYAFYKQSSNGVAYHNDISSFSYPESPYSSLIKKVHGYCLFQCAIMEQGNYKGYIEACCSSKSRSFTKTDIDSLTLVSKIIGGYLIKLRTQEAADRMSKCDLLTGANNLIQFTKEADIIREEYPEEHYVILYTDIYNFKYINDTYGYSEGDKILISYAQILAELLDDNETFGRISADYFIILLKYKNKSALHTKIDELNLQMNSIKKTDTDTHKISLVIGIYELKSDDVVSIAVDRANLARKNVVDRHKTNYLFFDDSMKSNLIKQKEIEDIMEEALLNEEFVIFYQPKFHLVSNTICGAEALVRWQRNDGTLIFPNDFIPIFEDNGFIVELDFYVFNKVCQKIRSLLDEEKHVVPISVNFSRMHLRDKTLVPRLTSIVRSYDIPFHLIEVELTESALVDDNGYLTTLLQDIHKSGFKLSMDDFGSGLSSLNLLRELPFDVLKIDKDFFQKGTTTQRERIIIEYIVKMALDLKMEIVSEGVETIEQAEFLRSIGCPIAQGYLFEKPIPEKDFILKYCK</sequence>
<dbReference type="InterPro" id="IPR043128">
    <property type="entry name" value="Rev_trsase/Diguanyl_cyclase"/>
</dbReference>
<feature type="transmembrane region" description="Helical" evidence="2">
    <location>
        <begin position="290"/>
        <end position="311"/>
    </location>
</feature>
<dbReference type="InterPro" id="IPR001633">
    <property type="entry name" value="EAL_dom"/>
</dbReference>
<name>A0A1I6IW84_9FIRM</name>
<dbReference type="PROSITE" id="PS50887">
    <property type="entry name" value="GGDEF"/>
    <property type="match status" value="2"/>
</dbReference>
<dbReference type="STRING" id="37658.SAMN05661086_01174"/>
<dbReference type="PROSITE" id="PS50883">
    <property type="entry name" value="EAL"/>
    <property type="match status" value="1"/>
</dbReference>
<keyword evidence="2" id="KW-0472">Membrane</keyword>
<dbReference type="CDD" id="cd01948">
    <property type="entry name" value="EAL"/>
    <property type="match status" value="1"/>
</dbReference>
<feature type="domain" description="GGDEF" evidence="5">
    <location>
        <begin position="851"/>
        <end position="982"/>
    </location>
</feature>
<dbReference type="PROSITE" id="PS50113">
    <property type="entry name" value="PAC"/>
    <property type="match status" value="1"/>
</dbReference>
<dbReference type="EMBL" id="FOYZ01000004">
    <property type="protein sequence ID" value="SFR70968.1"/>
    <property type="molecule type" value="Genomic_DNA"/>
</dbReference>